<evidence type="ECO:0000256" key="12">
    <source>
        <dbReference type="ARBA" id="ARBA00023136"/>
    </source>
</evidence>
<feature type="domain" description="Laminin G" evidence="18">
    <location>
        <begin position="881"/>
        <end position="1105"/>
    </location>
</feature>
<dbReference type="SUPFAM" id="SSF49899">
    <property type="entry name" value="Concanavalin A-like lectins/glucanases"/>
    <property type="match status" value="3"/>
</dbReference>
<dbReference type="Proteomes" id="UP000055024">
    <property type="component" value="Unassembled WGS sequence"/>
</dbReference>
<feature type="domain" description="Laminin G" evidence="18">
    <location>
        <begin position="661"/>
        <end position="834"/>
    </location>
</feature>
<dbReference type="PANTHER" id="PTHR12916">
    <property type="entry name" value="CYTOCHROME C OXIDASE POLYPEPTIDE VIC-2"/>
    <property type="match status" value="1"/>
</dbReference>
<feature type="domain" description="EGF-like" evidence="19">
    <location>
        <begin position="312"/>
        <end position="348"/>
    </location>
</feature>
<feature type="non-terminal residue" evidence="20">
    <location>
        <position position="1957"/>
    </location>
</feature>
<feature type="domain" description="EGF-like" evidence="19">
    <location>
        <begin position="1790"/>
        <end position="1836"/>
    </location>
</feature>
<feature type="disulfide bond" evidence="15">
    <location>
        <begin position="338"/>
        <end position="347"/>
    </location>
</feature>
<keyword evidence="9" id="KW-0221">Differentiation</keyword>
<feature type="disulfide bond" evidence="15">
    <location>
        <begin position="1461"/>
        <end position="1470"/>
    </location>
</feature>
<feature type="domain" description="EGF-like" evidence="19">
    <location>
        <begin position="1474"/>
        <end position="1516"/>
    </location>
</feature>
<feature type="disulfide bond" evidence="15">
    <location>
        <begin position="1826"/>
        <end position="1835"/>
    </location>
</feature>
<evidence type="ECO:0000256" key="15">
    <source>
        <dbReference type="PROSITE-ProRule" id="PRU00076"/>
    </source>
</evidence>
<feature type="domain" description="EGF-like" evidence="19">
    <location>
        <begin position="1753"/>
        <end position="1789"/>
    </location>
</feature>
<feature type="disulfide bond" evidence="15">
    <location>
        <begin position="1702"/>
        <end position="1711"/>
    </location>
</feature>
<feature type="disulfide bond" evidence="15">
    <location>
        <begin position="1641"/>
        <end position="1651"/>
    </location>
</feature>
<dbReference type="GO" id="GO:0005509">
    <property type="term" value="F:calcium ion binding"/>
    <property type="evidence" value="ECO:0007669"/>
    <property type="project" value="InterPro"/>
</dbReference>
<feature type="domain" description="EGF-like" evidence="19">
    <location>
        <begin position="615"/>
        <end position="658"/>
    </location>
</feature>
<keyword evidence="3" id="KW-1003">Cell membrane</keyword>
<keyword evidence="4 15" id="KW-0245">EGF-like domain</keyword>
<feature type="disulfide bond" evidence="15">
    <location>
        <begin position="186"/>
        <end position="195"/>
    </location>
</feature>
<feature type="disulfide bond" evidence="15">
    <location>
        <begin position="1663"/>
        <end position="1672"/>
    </location>
</feature>
<feature type="domain" description="EGF-like" evidence="19">
    <location>
        <begin position="1637"/>
        <end position="1673"/>
    </location>
</feature>
<keyword evidence="11 17" id="KW-1133">Transmembrane helix</keyword>
<dbReference type="Pfam" id="PF12661">
    <property type="entry name" value="hEGF"/>
    <property type="match status" value="3"/>
</dbReference>
<feature type="domain" description="EGF-like" evidence="19">
    <location>
        <begin position="1675"/>
        <end position="1712"/>
    </location>
</feature>
<gene>
    <name evidence="20" type="primary">crb</name>
    <name evidence="20" type="ORF">T11_3981</name>
</gene>
<feature type="disulfide bond" evidence="15">
    <location>
        <begin position="142"/>
        <end position="151"/>
    </location>
</feature>
<dbReference type="FunFam" id="2.10.25.10:FF:000247">
    <property type="entry name" value="Delta/notch like EGF repeat containing"/>
    <property type="match status" value="1"/>
</dbReference>
<feature type="domain" description="EGF-like" evidence="19">
    <location>
        <begin position="230"/>
        <end position="269"/>
    </location>
</feature>
<evidence type="ECO:0000256" key="17">
    <source>
        <dbReference type="SAM" id="Phobius"/>
    </source>
</evidence>
<feature type="domain" description="EGF-like" evidence="19">
    <location>
        <begin position="537"/>
        <end position="571"/>
    </location>
</feature>
<evidence type="ECO:0000256" key="7">
    <source>
        <dbReference type="ARBA" id="ARBA00022729"/>
    </source>
</evidence>
<evidence type="ECO:0000256" key="5">
    <source>
        <dbReference type="ARBA" id="ARBA00022553"/>
    </source>
</evidence>
<dbReference type="SMART" id="SM00181">
    <property type="entry name" value="EGF"/>
    <property type="match status" value="27"/>
</dbReference>
<feature type="domain" description="EGF-like" evidence="19">
    <location>
        <begin position="445"/>
        <end position="484"/>
    </location>
</feature>
<feature type="domain" description="EGF-like" evidence="19">
    <location>
        <begin position="116"/>
        <end position="152"/>
    </location>
</feature>
<feature type="disulfide bond" evidence="16">
    <location>
        <begin position="807"/>
        <end position="834"/>
    </location>
</feature>
<evidence type="ECO:0000256" key="8">
    <source>
        <dbReference type="ARBA" id="ARBA00022737"/>
    </source>
</evidence>
<feature type="disulfide bond" evidence="15">
    <location>
        <begin position="1423"/>
        <end position="1432"/>
    </location>
</feature>
<feature type="domain" description="EGF-like" evidence="19">
    <location>
        <begin position="1397"/>
        <end position="1433"/>
    </location>
</feature>
<feature type="disulfide bond" evidence="15">
    <location>
        <begin position="415"/>
        <end position="424"/>
    </location>
</feature>
<feature type="domain" description="EGF-like" evidence="19">
    <location>
        <begin position="839"/>
        <end position="875"/>
    </location>
</feature>
<feature type="disulfide bond" evidence="15">
    <location>
        <begin position="1584"/>
        <end position="1593"/>
    </location>
</feature>
<evidence type="ECO:0000313" key="20">
    <source>
        <dbReference type="EMBL" id="KRZ07359.1"/>
    </source>
</evidence>
<feature type="transmembrane region" description="Helical" evidence="17">
    <location>
        <begin position="1859"/>
        <end position="1883"/>
    </location>
</feature>
<sequence length="1957" mass="213717">LETKSLSLSSSMTLRGQLVSEACQSEAFSVAFFPPFSPCLYVIVRPTVPGPDTRGRRSRRPAADRGTHFIRVQQCELKGKMLVIRWQMFFVCCFLSSSIQASIATASSSTIGIVLPPSECVHHCLNDASCRAANGTILKCICPNGFEGSRCEIRSGKCPADYCVNGGTCHVIGQDSYGEVIFGCHCLDNFSGDYCEIESKCETACTGDSVCRAGSCVCRPGSEGTPGKCVPKDCNLDPCLNNGTCVVDNDDRRTATCNCQLGYSGLLCQLDFVTVDCPPNTCPDGHLCEKFQDEIRCICPKGFAGISCNVPLGSDCSIDLCMNGGTCIKGNPVSSCRCPAQFDGPFCQFDVNECLTIRPCGRGNCTNTHGSYTCNCEPGWTGHNCLEKIRHHCQNGTCQNDGLCVEQEDGFRCVCSDRYAGKFCEIESTAFGKKSTSSPLADDPESSSCGNSGRCFNGGICKVEAGKGGSRCACPKGYGGKWCEIELSCNNIPCLNNGTCIKMPGNAVGVGCKCLPDYYGSFCEFFAPKLAIRFKPTSNFCFYNPCQNDGLCDESTQSCVCGSGFQGVLCEQDLDECDHRDTYCPLQFSVDCVNQHGDYHCECKPGYAAKNCSIRLNACDDHRCADRQICTVTWDSGAEKQQAQCECAPGYTSMPSCSQSTVASFSGQSMMVDITNNNHTATATYQLELQFRTTLENGFLIFGDDLFNSNIFQVLLLDGQIQALWSGKRVRIEQKVNDGSWNRLSLSWHADSMLLRLQRSKAGDFHLKRLPSDGALLASAVASTKFGGTPLEKQHPYYPDVGNFVGCMRDVIVNGKLLVPEKMGASAVNVGWTCPRQQDHEPCDETACPARSHCVDVWNQGRCVCDRPYLMPNCEKSLPEVTFGFGRNISFAMVDIARAYSIALHDRLDLSMLIRSTALNGVICYIGTAIDEQQHFKFDEHQAGCCFIGLELRDGYPVLVSSWNSTSPTIVTTGNRLNDGRVHLIEIKYRPYVLKFLVDSQPAFVNWFDDDNGQTANPLSPEQLIIGTHPILVTNRTIVDHSIGVEPFSTFTSFKGTIQDVRINDDIVELAPVADDVVSSSMLGKVNGRISRHSLLLGTQSDDLCASKPCANGAQCTVTFNDYECQCGPAWVGKNCSIAHPCLSEPCLVDWQCRLKPHTYEHVCLNSITFSEQSRALFQVSNGQNAADHVAFSIRTRTKHGPVMSIRGTARLNEMQVFLKDGRVLVSRLVAGEKPILLDSLRPIADAQWHHVHVGLWPNLTMELDQNVMMIAGPPVPLPAETVWHFGSYTDQDHITAERSPEQMRTDESFVGCLRAVSFGSDAYVPFFDDHDDRGASSLGQGIFRKISSDNLKQGCQSNVQCGLTDTCENGGTCSDEWNLVTCTCLPGFSGLKCENDVDECEYGWCKHGSTCRNLIGDFACDCLPGWTGKFCEIDVDDCAFHPCMNGGTCVDGENKFYCLCTANFTGPTCENRHYFNCSSGPCENGAQCEDVSSLVRNAKPFVCHCGAGYTGERCELEIDYCATVNCLNNGTCKTSLDHDTYICNCQNGYTGKHCEHEIDECASSPCQNGGTCSDLMNNFTCTCAPGWIGARCEIDVDECNNDHGSNLCQNGAQCINMPGSFYCQCPPYVSGMLCEIAGTCVSSPCKHGNCTQLGPDRHVCRCYDGYSGDQCEEMIDFCDSNPCHNEGGVCHSFVGGYNCTCFPGFRGEQCEENIDDCINRPCKNNGKCYDQINGFSCDCTGTGYEGVFCELDVNECEMPDFCNGGNCTNLPGSFKCSCLKGDSGDRCENLNPCDSNDTHYCQNGGICKEPYVDYQRGIVLHRCDCVGPYTGQFCEIKMQEAKSEVEAIPSQTDGWIEFVVGPVVGFILILVLLGFTLLVIVAKKKNATRGTYSPSRQESNNARLTLHPVIFIYQIQMNKIKRIDRGGNIGNVEPPVSHSLFDLSTCAKSAPTDVAS</sequence>
<dbReference type="GO" id="GO:0051093">
    <property type="term" value="P:negative regulation of developmental process"/>
    <property type="evidence" value="ECO:0007669"/>
    <property type="project" value="UniProtKB-ARBA"/>
</dbReference>
<dbReference type="PROSITE" id="PS01186">
    <property type="entry name" value="EGF_2"/>
    <property type="match status" value="17"/>
</dbReference>
<feature type="domain" description="EGF-like" evidence="19">
    <location>
        <begin position="1558"/>
        <end position="1594"/>
    </location>
</feature>
<comment type="caution">
    <text evidence="15">Lacks conserved residue(s) required for the propagation of feature annotation.</text>
</comment>
<dbReference type="CDD" id="cd00054">
    <property type="entry name" value="EGF_CA"/>
    <property type="match status" value="13"/>
</dbReference>
<dbReference type="GO" id="GO:0016324">
    <property type="term" value="C:apical plasma membrane"/>
    <property type="evidence" value="ECO:0007669"/>
    <property type="project" value="UniProtKB-SubCell"/>
</dbReference>
<dbReference type="FunFam" id="2.10.25.10:FF:000565">
    <property type="entry name" value="Predicted protein"/>
    <property type="match status" value="1"/>
</dbReference>
<keyword evidence="6 17" id="KW-0812">Transmembrane</keyword>
<feature type="disulfide bond" evidence="15">
    <location>
        <begin position="514"/>
        <end position="523"/>
    </location>
</feature>
<keyword evidence="2" id="KW-0217">Developmental protein</keyword>
<dbReference type="SUPFAM" id="SSF57184">
    <property type="entry name" value="Growth factor receptor domain"/>
    <property type="match status" value="1"/>
</dbReference>
<dbReference type="Pfam" id="PF02210">
    <property type="entry name" value="Laminin_G_2"/>
    <property type="match status" value="3"/>
</dbReference>
<dbReference type="GO" id="GO:0048468">
    <property type="term" value="P:cell development"/>
    <property type="evidence" value="ECO:0007669"/>
    <property type="project" value="UniProtKB-ARBA"/>
</dbReference>
<reference evidence="20 21" key="1">
    <citation type="submission" date="2015-01" db="EMBL/GenBank/DDBJ databases">
        <title>Evolution of Trichinella species and genotypes.</title>
        <authorList>
            <person name="Korhonen P.K."/>
            <person name="Edoardo P."/>
            <person name="Giuseppe L.R."/>
            <person name="Gasser R.B."/>
        </authorList>
    </citation>
    <scope>NUCLEOTIDE SEQUENCE [LARGE SCALE GENOMIC DNA]</scope>
    <source>
        <strain evidence="20">ISS1029</strain>
    </source>
</reference>
<evidence type="ECO:0000256" key="16">
    <source>
        <dbReference type="PROSITE-ProRule" id="PRU00122"/>
    </source>
</evidence>
<keyword evidence="21" id="KW-1185">Reference proteome</keyword>
<dbReference type="InterPro" id="IPR001881">
    <property type="entry name" value="EGF-like_Ca-bd_dom"/>
</dbReference>
<feature type="disulfide bond" evidence="15">
    <location>
        <begin position="561"/>
        <end position="570"/>
    </location>
</feature>
<dbReference type="InterPro" id="IPR013320">
    <property type="entry name" value="ConA-like_dom_sf"/>
</dbReference>
<feature type="domain" description="EGF-like" evidence="19">
    <location>
        <begin position="485"/>
        <end position="524"/>
    </location>
</feature>
<dbReference type="SMART" id="SM00179">
    <property type="entry name" value="EGF_CA"/>
    <property type="match status" value="17"/>
</dbReference>
<dbReference type="Pfam" id="PF07645">
    <property type="entry name" value="EGF_CA"/>
    <property type="match status" value="4"/>
</dbReference>
<feature type="disulfide bond" evidence="15">
    <location>
        <begin position="376"/>
        <end position="385"/>
    </location>
</feature>
<feature type="domain" description="EGF-like" evidence="19">
    <location>
        <begin position="273"/>
        <end position="309"/>
    </location>
</feature>
<evidence type="ECO:0000259" key="18">
    <source>
        <dbReference type="PROSITE" id="PS50025"/>
    </source>
</evidence>
<dbReference type="GO" id="GO:0008593">
    <property type="term" value="P:regulation of Notch signaling pathway"/>
    <property type="evidence" value="ECO:0007669"/>
    <property type="project" value="UniProtKB-ARBA"/>
</dbReference>
<evidence type="ECO:0000259" key="19">
    <source>
        <dbReference type="PROSITE" id="PS50026"/>
    </source>
</evidence>
<feature type="disulfide bond" evidence="15">
    <location>
        <begin position="1779"/>
        <end position="1788"/>
    </location>
</feature>
<dbReference type="STRING" id="268475.A0A0V1HAS3"/>
<feature type="disulfide bond" evidence="15">
    <location>
        <begin position="865"/>
        <end position="874"/>
    </location>
</feature>
<dbReference type="PROSITE" id="PS01187">
    <property type="entry name" value="EGF_CA"/>
    <property type="match status" value="8"/>
</dbReference>
<feature type="disulfide bond" evidence="15">
    <location>
        <begin position="1385"/>
        <end position="1394"/>
    </location>
</feature>
<keyword evidence="13 15" id="KW-1015">Disulfide bond</keyword>
<dbReference type="Gene3D" id="2.10.25.10">
    <property type="entry name" value="Laminin"/>
    <property type="match status" value="23"/>
</dbReference>
<keyword evidence="5" id="KW-0597">Phosphoprotein</keyword>
<proteinExistence type="predicted"/>
<dbReference type="PROSITE" id="PS00010">
    <property type="entry name" value="ASX_HYDROXYL"/>
    <property type="match status" value="8"/>
</dbReference>
<comment type="caution">
    <text evidence="20">The sequence shown here is derived from an EMBL/GenBank/DDBJ whole genome shotgun (WGS) entry which is preliminary data.</text>
</comment>
<dbReference type="InterPro" id="IPR013032">
    <property type="entry name" value="EGF-like_CS"/>
</dbReference>
<evidence type="ECO:0008006" key="22">
    <source>
        <dbReference type="Google" id="ProtNLM"/>
    </source>
</evidence>
<feature type="disulfide bond" evidence="15">
    <location>
        <begin position="299"/>
        <end position="308"/>
    </location>
</feature>
<dbReference type="FunFam" id="2.10.25.10:FF:000095">
    <property type="entry name" value="Notch, isoform B"/>
    <property type="match status" value="1"/>
</dbReference>
<dbReference type="PANTHER" id="PTHR12916:SF4">
    <property type="entry name" value="UNINFLATABLE, ISOFORM C"/>
    <property type="match status" value="1"/>
</dbReference>
<keyword evidence="14" id="KW-0325">Glycoprotein</keyword>
<feature type="domain" description="EGF-like" evidence="19">
    <location>
        <begin position="350"/>
        <end position="386"/>
    </location>
</feature>
<feature type="disulfide bond" evidence="15">
    <location>
        <begin position="603"/>
        <end position="612"/>
    </location>
</feature>
<dbReference type="GO" id="GO:0003002">
    <property type="term" value="P:regionalization"/>
    <property type="evidence" value="ECO:0007669"/>
    <property type="project" value="UniProtKB-ARBA"/>
</dbReference>
<dbReference type="GO" id="GO:0060255">
    <property type="term" value="P:regulation of macromolecule metabolic process"/>
    <property type="evidence" value="ECO:0007669"/>
    <property type="project" value="UniProtKB-ARBA"/>
</dbReference>
<evidence type="ECO:0000256" key="11">
    <source>
        <dbReference type="ARBA" id="ARBA00022989"/>
    </source>
</evidence>
<feature type="domain" description="EGF-like" evidence="19">
    <location>
        <begin position="573"/>
        <end position="613"/>
    </location>
</feature>
<comment type="subcellular location">
    <subcellularLocation>
        <location evidence="1">Apical cell membrane</location>
        <topology evidence="1">Single-pass type I membrane protein</topology>
    </subcellularLocation>
</comment>
<feature type="domain" description="Laminin G" evidence="18">
    <location>
        <begin position="1165"/>
        <end position="1356"/>
    </location>
</feature>
<evidence type="ECO:0000256" key="1">
    <source>
        <dbReference type="ARBA" id="ARBA00004247"/>
    </source>
</evidence>
<dbReference type="FunFam" id="2.10.25.10:FF:000472">
    <property type="entry name" value="Uncharacterized protein, isoform A"/>
    <property type="match status" value="2"/>
</dbReference>
<organism evidence="20 21">
    <name type="scientific">Trichinella zimbabwensis</name>
    <dbReference type="NCBI Taxonomy" id="268475"/>
    <lineage>
        <taxon>Eukaryota</taxon>
        <taxon>Metazoa</taxon>
        <taxon>Ecdysozoa</taxon>
        <taxon>Nematoda</taxon>
        <taxon>Enoplea</taxon>
        <taxon>Dorylaimia</taxon>
        <taxon>Trichinellida</taxon>
        <taxon>Trichinellidae</taxon>
        <taxon>Trichinella</taxon>
    </lineage>
</organism>
<accession>A0A0V1HAS3</accession>
<dbReference type="GO" id="GO:0120025">
    <property type="term" value="C:plasma membrane bounded cell projection"/>
    <property type="evidence" value="ECO:0007669"/>
    <property type="project" value="UniProtKB-ARBA"/>
</dbReference>
<dbReference type="InterPro" id="IPR049883">
    <property type="entry name" value="NOTCH1_EGF-like"/>
</dbReference>
<feature type="domain" description="EGF-like" evidence="19">
    <location>
        <begin position="1518"/>
        <end position="1556"/>
    </location>
</feature>
<feature type="disulfide bond" evidence="15">
    <location>
        <begin position="1506"/>
        <end position="1515"/>
    </location>
</feature>
<dbReference type="PROSITE" id="PS50025">
    <property type="entry name" value="LAM_G_DOMAIN"/>
    <property type="match status" value="3"/>
</dbReference>
<evidence type="ECO:0000256" key="6">
    <source>
        <dbReference type="ARBA" id="ARBA00022692"/>
    </source>
</evidence>
<dbReference type="CDD" id="cd00110">
    <property type="entry name" value="LamG"/>
    <property type="match status" value="3"/>
</dbReference>
<evidence type="ECO:0000256" key="10">
    <source>
        <dbReference type="ARBA" id="ARBA00022837"/>
    </source>
</evidence>
<feature type="domain" description="EGF-like" evidence="19">
    <location>
        <begin position="1358"/>
        <end position="1395"/>
    </location>
</feature>
<dbReference type="GO" id="GO:0080090">
    <property type="term" value="P:regulation of primary metabolic process"/>
    <property type="evidence" value="ECO:0007669"/>
    <property type="project" value="UniProtKB-ARBA"/>
</dbReference>
<dbReference type="InterPro" id="IPR009030">
    <property type="entry name" value="Growth_fac_rcpt_cys_sf"/>
</dbReference>
<dbReference type="PROSITE" id="PS00022">
    <property type="entry name" value="EGF_1"/>
    <property type="match status" value="22"/>
</dbReference>
<feature type="domain" description="EGF-like" evidence="19">
    <location>
        <begin position="1101"/>
        <end position="1137"/>
    </location>
</feature>
<evidence type="ECO:0000256" key="2">
    <source>
        <dbReference type="ARBA" id="ARBA00022473"/>
    </source>
</evidence>
<feature type="domain" description="EGF-like" evidence="19">
    <location>
        <begin position="154"/>
        <end position="196"/>
    </location>
</feature>
<feature type="disulfide bond" evidence="15">
    <location>
        <begin position="1546"/>
        <end position="1555"/>
    </location>
</feature>
<feature type="disulfide bond" evidence="15">
    <location>
        <begin position="474"/>
        <end position="483"/>
    </location>
</feature>
<feature type="disulfide bond" evidence="15">
    <location>
        <begin position="584"/>
        <end position="601"/>
    </location>
</feature>
<feature type="disulfide bond" evidence="15">
    <location>
        <begin position="455"/>
        <end position="472"/>
    </location>
</feature>
<dbReference type="InterPro" id="IPR000152">
    <property type="entry name" value="EGF-type_Asp/Asn_hydroxyl_site"/>
</dbReference>
<dbReference type="GO" id="GO:0030182">
    <property type="term" value="P:neuron differentiation"/>
    <property type="evidence" value="ECO:0007669"/>
    <property type="project" value="UniProtKB-ARBA"/>
</dbReference>
<evidence type="ECO:0000256" key="9">
    <source>
        <dbReference type="ARBA" id="ARBA00022782"/>
    </source>
</evidence>
<feature type="disulfide bond" evidence="15">
    <location>
        <begin position="120"/>
        <end position="130"/>
    </location>
</feature>
<feature type="domain" description="EGF-like" evidence="19">
    <location>
        <begin position="389"/>
        <end position="425"/>
    </location>
</feature>
<dbReference type="PROSITE" id="PS50026">
    <property type="entry name" value="EGF_3"/>
    <property type="match status" value="26"/>
</dbReference>
<evidence type="ECO:0000256" key="3">
    <source>
        <dbReference type="ARBA" id="ARBA00022475"/>
    </source>
</evidence>
<dbReference type="GO" id="GO:0051241">
    <property type="term" value="P:negative regulation of multicellular organismal process"/>
    <property type="evidence" value="ECO:0007669"/>
    <property type="project" value="UniProtKB-ARBA"/>
</dbReference>
<keyword evidence="7" id="KW-0732">Signal</keyword>
<dbReference type="InterPro" id="IPR000742">
    <property type="entry name" value="EGF"/>
</dbReference>
<feature type="domain" description="EGF-like" evidence="19">
    <location>
        <begin position="1714"/>
        <end position="1751"/>
    </location>
</feature>
<dbReference type="Pfam" id="PF00008">
    <property type="entry name" value="EGF"/>
    <property type="match status" value="6"/>
</dbReference>
<feature type="disulfide bond" evidence="15">
    <location>
        <begin position="1527"/>
        <end position="1544"/>
    </location>
</feature>
<dbReference type="EMBL" id="JYDP01000103">
    <property type="protein sequence ID" value="KRZ07359.1"/>
    <property type="molecule type" value="Genomic_DNA"/>
</dbReference>
<keyword evidence="12 17" id="KW-0472">Membrane</keyword>
<dbReference type="OrthoDB" id="430340at2759"/>
<protein>
    <recommendedName>
        <fullName evidence="22">Protein crumbs</fullName>
    </recommendedName>
</protein>
<feature type="disulfide bond" evidence="15">
    <location>
        <begin position="1127"/>
        <end position="1136"/>
    </location>
</feature>
<dbReference type="InterPro" id="IPR018097">
    <property type="entry name" value="EGF_Ca-bd_CS"/>
</dbReference>
<evidence type="ECO:0000256" key="14">
    <source>
        <dbReference type="ARBA" id="ARBA00023180"/>
    </source>
</evidence>
<feature type="disulfide bond" evidence="15">
    <location>
        <begin position="1626"/>
        <end position="1635"/>
    </location>
</feature>
<feature type="domain" description="EGF-like" evidence="19">
    <location>
        <begin position="1435"/>
        <end position="1471"/>
    </location>
</feature>
<evidence type="ECO:0000313" key="21">
    <source>
        <dbReference type="Proteomes" id="UP000055024"/>
    </source>
</evidence>
<dbReference type="SUPFAM" id="SSF57196">
    <property type="entry name" value="EGF/Laminin"/>
    <property type="match status" value="20"/>
</dbReference>
<dbReference type="InterPro" id="IPR001791">
    <property type="entry name" value="Laminin_G"/>
</dbReference>
<evidence type="ECO:0000256" key="4">
    <source>
        <dbReference type="ARBA" id="ARBA00022536"/>
    </source>
</evidence>
<dbReference type="SMART" id="SM00282">
    <property type="entry name" value="LamG"/>
    <property type="match status" value="3"/>
</dbReference>
<feature type="disulfide bond" evidence="15">
    <location>
        <begin position="259"/>
        <end position="268"/>
    </location>
</feature>
<keyword evidence="8" id="KW-0677">Repeat</keyword>
<keyword evidence="10" id="KW-0106">Calcium</keyword>
<evidence type="ECO:0000256" key="13">
    <source>
        <dbReference type="ARBA" id="ARBA00023157"/>
    </source>
</evidence>
<feature type="domain" description="EGF-like" evidence="19">
    <location>
        <begin position="1596"/>
        <end position="1636"/>
    </location>
</feature>
<dbReference type="Gene3D" id="2.60.120.200">
    <property type="match status" value="3"/>
</dbReference>
<name>A0A0V1HAS3_9BILA</name>
<feature type="non-terminal residue" evidence="20">
    <location>
        <position position="1"/>
    </location>
</feature>
<dbReference type="GO" id="GO:0048592">
    <property type="term" value="P:eye morphogenesis"/>
    <property type="evidence" value="ECO:0007669"/>
    <property type="project" value="UniProtKB-ARBA"/>
</dbReference>
<dbReference type="GO" id="GO:0009967">
    <property type="term" value="P:positive regulation of signal transduction"/>
    <property type="evidence" value="ECO:0007669"/>
    <property type="project" value="UniProtKB-ARBA"/>
</dbReference>